<organism evidence="2 3">
    <name type="scientific">Gigaspora rosea</name>
    <dbReference type="NCBI Taxonomy" id="44941"/>
    <lineage>
        <taxon>Eukaryota</taxon>
        <taxon>Fungi</taxon>
        <taxon>Fungi incertae sedis</taxon>
        <taxon>Mucoromycota</taxon>
        <taxon>Glomeromycotina</taxon>
        <taxon>Glomeromycetes</taxon>
        <taxon>Diversisporales</taxon>
        <taxon>Gigasporaceae</taxon>
        <taxon>Gigaspora</taxon>
    </lineage>
</organism>
<dbReference type="EMBL" id="QKWP01000333">
    <property type="protein sequence ID" value="RIB21945.1"/>
    <property type="molecule type" value="Genomic_DNA"/>
</dbReference>
<comment type="caution">
    <text evidence="2">The sequence shown here is derived from an EMBL/GenBank/DDBJ whole genome shotgun (WGS) entry which is preliminary data.</text>
</comment>
<feature type="compositionally biased region" description="Basic and acidic residues" evidence="1">
    <location>
        <begin position="69"/>
        <end position="78"/>
    </location>
</feature>
<protein>
    <submittedName>
        <fullName evidence="2">Uncharacterized protein</fullName>
    </submittedName>
</protein>
<keyword evidence="3" id="KW-1185">Reference proteome</keyword>
<dbReference type="Proteomes" id="UP000266673">
    <property type="component" value="Unassembled WGS sequence"/>
</dbReference>
<feature type="region of interest" description="Disordered" evidence="1">
    <location>
        <begin position="1"/>
        <end position="29"/>
    </location>
</feature>
<sequence>QKRRKQNTNDITSELLNTTTQENSKSCESTSAMIVEQNSRSGLTPKIPSMTSETTTEINNIQIRIDPIQQDREADKIGKYQSQSKSNGNQTTHDTETSRDPMTIRTEKEGITLEPTHTEQTLDMEIDETPTNIPSKEKSEQNIPQRLYSDAAKKAKSTESQQTHTRRNREEEMA</sequence>
<evidence type="ECO:0000313" key="2">
    <source>
        <dbReference type="EMBL" id="RIB21945.1"/>
    </source>
</evidence>
<evidence type="ECO:0000256" key="1">
    <source>
        <dbReference type="SAM" id="MobiDB-lite"/>
    </source>
</evidence>
<reference evidence="2 3" key="1">
    <citation type="submission" date="2018-06" db="EMBL/GenBank/DDBJ databases">
        <title>Comparative genomics reveals the genomic features of Rhizophagus irregularis, R. cerebriforme, R. diaphanum and Gigaspora rosea, and their symbiotic lifestyle signature.</title>
        <authorList>
            <person name="Morin E."/>
            <person name="San Clemente H."/>
            <person name="Chen E.C.H."/>
            <person name="De La Providencia I."/>
            <person name="Hainaut M."/>
            <person name="Kuo A."/>
            <person name="Kohler A."/>
            <person name="Murat C."/>
            <person name="Tang N."/>
            <person name="Roy S."/>
            <person name="Loubradou J."/>
            <person name="Henrissat B."/>
            <person name="Grigoriev I.V."/>
            <person name="Corradi N."/>
            <person name="Roux C."/>
            <person name="Martin F.M."/>
        </authorList>
    </citation>
    <scope>NUCLEOTIDE SEQUENCE [LARGE SCALE GENOMIC DNA]</scope>
    <source>
        <strain evidence="2 3">DAOM 194757</strain>
    </source>
</reference>
<dbReference type="AlphaFoldDB" id="A0A397VHJ2"/>
<name>A0A397VHJ2_9GLOM</name>
<feature type="compositionally biased region" description="Polar residues" evidence="1">
    <location>
        <begin position="80"/>
        <end position="92"/>
    </location>
</feature>
<feature type="non-terminal residue" evidence="2">
    <location>
        <position position="1"/>
    </location>
</feature>
<accession>A0A397VHJ2</accession>
<evidence type="ECO:0000313" key="3">
    <source>
        <dbReference type="Proteomes" id="UP000266673"/>
    </source>
</evidence>
<proteinExistence type="predicted"/>
<feature type="region of interest" description="Disordered" evidence="1">
    <location>
        <begin position="65"/>
        <end position="174"/>
    </location>
</feature>
<gene>
    <name evidence="2" type="ORF">C2G38_2297772</name>
</gene>
<feature type="compositionally biased region" description="Polar residues" evidence="1">
    <location>
        <begin position="8"/>
        <end position="29"/>
    </location>
</feature>